<feature type="domain" description="ADF-H" evidence="1">
    <location>
        <begin position="6"/>
        <end position="138"/>
    </location>
</feature>
<organism evidence="2">
    <name type="scientific">Trepomonas sp. PC1</name>
    <dbReference type="NCBI Taxonomy" id="1076344"/>
    <lineage>
        <taxon>Eukaryota</taxon>
        <taxon>Metamonada</taxon>
        <taxon>Diplomonadida</taxon>
        <taxon>Hexamitidae</taxon>
        <taxon>Hexamitinae</taxon>
        <taxon>Trepomonas</taxon>
    </lineage>
</organism>
<dbReference type="GO" id="GO:0051015">
    <property type="term" value="F:actin filament binding"/>
    <property type="evidence" value="ECO:0007669"/>
    <property type="project" value="TreeGrafter"/>
</dbReference>
<protein>
    <submittedName>
        <fullName evidence="2">Drebrin-like protein</fullName>
    </submittedName>
</protein>
<sequence>ITCYKDVKLVDKPLIDELNKRIHMFEDPLRVLVFQYDGNTQNVKLIDQNNGTWEDFEKYFTETQMTYVIWRTFGGDDISKREKFIFIHWVGEKVKTITRVTSQAHGASLKDLFGYFHISINGRNFSEVNKEIIHQKLIVAGGVRYDNHEQFDGKHSQISNHIKTEAKE</sequence>
<dbReference type="AlphaFoldDB" id="A0A146K9C7"/>
<feature type="non-terminal residue" evidence="2">
    <location>
        <position position="1"/>
    </location>
</feature>
<evidence type="ECO:0000313" key="2">
    <source>
        <dbReference type="EMBL" id="JAP92111.1"/>
    </source>
</evidence>
<dbReference type="SUPFAM" id="SSF55753">
    <property type="entry name" value="Actin depolymerizing proteins"/>
    <property type="match status" value="1"/>
</dbReference>
<accession>A0A146K9C7</accession>
<proteinExistence type="predicted"/>
<evidence type="ECO:0000259" key="1">
    <source>
        <dbReference type="PROSITE" id="PS51263"/>
    </source>
</evidence>
<name>A0A146K9C7_9EUKA</name>
<dbReference type="InterPro" id="IPR002108">
    <property type="entry name" value="ADF-H"/>
</dbReference>
<reference evidence="2" key="1">
    <citation type="submission" date="2015-07" db="EMBL/GenBank/DDBJ databases">
        <title>Adaptation to a free-living lifestyle via gene acquisitions in the diplomonad Trepomonas sp. PC1.</title>
        <authorList>
            <person name="Xu F."/>
            <person name="Jerlstrom-Hultqvist J."/>
            <person name="Kolisko M."/>
            <person name="Simpson A.G.B."/>
            <person name="Roger A.J."/>
            <person name="Svard S.G."/>
            <person name="Andersson J.O."/>
        </authorList>
    </citation>
    <scope>NUCLEOTIDE SEQUENCE</scope>
    <source>
        <strain evidence="2">PC1</strain>
    </source>
</reference>
<dbReference type="GO" id="GO:0005884">
    <property type="term" value="C:actin filament"/>
    <property type="evidence" value="ECO:0007669"/>
    <property type="project" value="TreeGrafter"/>
</dbReference>
<dbReference type="InterPro" id="IPR029006">
    <property type="entry name" value="ADF-H/Gelsolin-like_dom_sf"/>
</dbReference>
<dbReference type="EMBL" id="GDID01004495">
    <property type="protein sequence ID" value="JAP92111.1"/>
    <property type="molecule type" value="Transcribed_RNA"/>
</dbReference>
<dbReference type="Gene3D" id="3.40.20.10">
    <property type="entry name" value="Severin"/>
    <property type="match status" value="1"/>
</dbReference>
<dbReference type="PANTHER" id="PTHR10829">
    <property type="entry name" value="CORTACTIN AND DREBRIN"/>
    <property type="match status" value="1"/>
</dbReference>
<dbReference type="PROSITE" id="PS51263">
    <property type="entry name" value="ADF_H"/>
    <property type="match status" value="1"/>
</dbReference>
<dbReference type="GO" id="GO:0030427">
    <property type="term" value="C:site of polarized growth"/>
    <property type="evidence" value="ECO:0007669"/>
    <property type="project" value="TreeGrafter"/>
</dbReference>
<gene>
    <name evidence="2" type="ORF">TPC1_16050</name>
</gene>
<dbReference type="Pfam" id="PF00241">
    <property type="entry name" value="Cofilin_ADF"/>
    <property type="match status" value="1"/>
</dbReference>
<dbReference type="PANTHER" id="PTHR10829:SF25">
    <property type="entry name" value="DREBRIN-LIKE PROTEIN"/>
    <property type="match status" value="1"/>
</dbReference>
<dbReference type="GO" id="GO:0030864">
    <property type="term" value="C:cortical actin cytoskeleton"/>
    <property type="evidence" value="ECO:0007669"/>
    <property type="project" value="TreeGrafter"/>
</dbReference>
<dbReference type="GO" id="GO:0030833">
    <property type="term" value="P:regulation of actin filament polymerization"/>
    <property type="evidence" value="ECO:0007669"/>
    <property type="project" value="TreeGrafter"/>
</dbReference>